<evidence type="ECO:0000256" key="1">
    <source>
        <dbReference type="ARBA" id="ARBA00001060"/>
    </source>
</evidence>
<evidence type="ECO:0000313" key="16">
    <source>
        <dbReference type="Proteomes" id="UP000501891"/>
    </source>
</evidence>
<evidence type="ECO:0000256" key="6">
    <source>
        <dbReference type="ARBA" id="ARBA00020276"/>
    </source>
</evidence>
<dbReference type="AlphaFoldDB" id="A0A858RAC3"/>
<evidence type="ECO:0000256" key="3">
    <source>
        <dbReference type="ARBA" id="ARBA00005088"/>
    </source>
</evidence>
<comment type="similarity">
    <text evidence="4">Belongs to the biopterin-dependent aromatic amino acid hydroxylase family.</text>
</comment>
<dbReference type="InterPro" id="IPR005960">
    <property type="entry name" value="Phe-4-hydroxylase_mono"/>
</dbReference>
<sequence length="303" mass="34271">MTTGDGFKAATASSGKTAKELRGDYSSMAADFTIDQGWDRYTDTDHALWRTLYDRQSKLLPRYAARTFMDCLSRLDAGDGVPDFRRASDMLEKATGWRIVAVPGLIPEGAFFDHLANRRFPVTNWIRKPEEMDYLEEPDVFHDFFGHVPLLLHPVFADYMQAYGKGGQRALGLGRIENLARLYWYTVEFGLIREDGQTKVYGAGILSSAGETPYAIESPSPNRIGFDLERVMRTRYRIDDYQQTYFVIDDYDQLFTATGVDFGPLYERLAGPPEYAPADVLPTDKVYTKGTQQRVLGTKTAAE</sequence>
<keyword evidence="8 15" id="KW-0560">Oxidoreductase</keyword>
<dbReference type="InterPro" id="IPR018301">
    <property type="entry name" value="ArAA_hydroxylase_Fe/CU_BS"/>
</dbReference>
<evidence type="ECO:0000256" key="10">
    <source>
        <dbReference type="ARBA" id="ARBA00023033"/>
    </source>
</evidence>
<comment type="cofactor">
    <cofactor evidence="2 13">
        <name>Fe(2+)</name>
        <dbReference type="ChEBI" id="CHEBI:29033"/>
    </cofactor>
</comment>
<gene>
    <name evidence="15" type="ORF">HHL28_15580</name>
</gene>
<dbReference type="CDD" id="cd03348">
    <property type="entry name" value="pro_PheOH"/>
    <property type="match status" value="1"/>
</dbReference>
<evidence type="ECO:0000256" key="9">
    <source>
        <dbReference type="ARBA" id="ARBA00023004"/>
    </source>
</evidence>
<keyword evidence="9 13" id="KW-0408">Iron</keyword>
<dbReference type="InterPro" id="IPR036951">
    <property type="entry name" value="ArAA_hydroxylase_sf"/>
</dbReference>
<evidence type="ECO:0000313" key="15">
    <source>
        <dbReference type="EMBL" id="QJE74307.1"/>
    </source>
</evidence>
<dbReference type="NCBIfam" id="NF008877">
    <property type="entry name" value="PRK11913.1-2"/>
    <property type="match status" value="1"/>
</dbReference>
<reference evidence="15" key="1">
    <citation type="submission" date="2020-04" db="EMBL/GenBank/DDBJ databases">
        <title>A desert anoxygenic phototrophic bacterium fixes CO2 using RubisCO under aerobic conditions.</title>
        <authorList>
            <person name="Tang K."/>
        </authorList>
    </citation>
    <scope>NUCLEOTIDE SEQUENCE [LARGE SCALE GENOMIC DNA]</scope>
    <source>
        <strain evidence="15">MIMtkB3</strain>
    </source>
</reference>
<dbReference type="SUPFAM" id="SSF56534">
    <property type="entry name" value="Aromatic aminoacid monoxygenases, catalytic and oligomerization domains"/>
    <property type="match status" value="1"/>
</dbReference>
<dbReference type="NCBIfam" id="TIGR01267">
    <property type="entry name" value="Phe4hydrox_mono"/>
    <property type="match status" value="1"/>
</dbReference>
<keyword evidence="10" id="KW-0503">Monooxygenase</keyword>
<evidence type="ECO:0000256" key="7">
    <source>
        <dbReference type="ARBA" id="ARBA00022723"/>
    </source>
</evidence>
<dbReference type="PANTHER" id="PTHR11473:SF24">
    <property type="entry name" value="PHENYLALANINE-4-HYDROXYLASE"/>
    <property type="match status" value="1"/>
</dbReference>
<dbReference type="EMBL" id="CP051775">
    <property type="protein sequence ID" value="QJE74307.1"/>
    <property type="molecule type" value="Genomic_DNA"/>
</dbReference>
<comment type="pathway">
    <text evidence="3">Amino-acid degradation; L-phenylalanine degradation; acetoacetate and fumarate from L-phenylalanine: step 1/6.</text>
</comment>
<evidence type="ECO:0000256" key="2">
    <source>
        <dbReference type="ARBA" id="ARBA00001954"/>
    </source>
</evidence>
<dbReference type="GO" id="GO:0005506">
    <property type="term" value="F:iron ion binding"/>
    <property type="evidence" value="ECO:0007669"/>
    <property type="project" value="InterPro"/>
</dbReference>
<proteinExistence type="inferred from homology"/>
<keyword evidence="7 13" id="KW-0479">Metal-binding</keyword>
<evidence type="ECO:0000256" key="5">
    <source>
        <dbReference type="ARBA" id="ARBA00011995"/>
    </source>
</evidence>
<evidence type="ECO:0000256" key="13">
    <source>
        <dbReference type="PIRSR" id="PIRSR601273-2"/>
    </source>
</evidence>
<dbReference type="GO" id="GO:0004505">
    <property type="term" value="F:phenylalanine 4-monooxygenase activity"/>
    <property type="evidence" value="ECO:0007669"/>
    <property type="project" value="UniProtKB-EC"/>
</dbReference>
<dbReference type="EC" id="1.14.16.1" evidence="5"/>
<dbReference type="InterPro" id="IPR001273">
    <property type="entry name" value="ArAA_hydroxylase"/>
</dbReference>
<dbReference type="Pfam" id="PF00351">
    <property type="entry name" value="Biopterin_H"/>
    <property type="match status" value="1"/>
</dbReference>
<keyword evidence="16" id="KW-1185">Reference proteome</keyword>
<feature type="binding site" evidence="13">
    <location>
        <position position="147"/>
    </location>
    <ligand>
        <name>Fe cation</name>
        <dbReference type="ChEBI" id="CHEBI:24875"/>
    </ligand>
</feature>
<organism evidence="15 16">
    <name type="scientific">Aerophototrophica crusticola</name>
    <dbReference type="NCBI Taxonomy" id="1709002"/>
    <lineage>
        <taxon>Bacteria</taxon>
        <taxon>Pseudomonadati</taxon>
        <taxon>Pseudomonadota</taxon>
        <taxon>Alphaproteobacteria</taxon>
        <taxon>Rhodospirillales</taxon>
        <taxon>Rhodospirillaceae</taxon>
        <taxon>Aerophototrophica</taxon>
    </lineage>
</organism>
<dbReference type="PROSITE" id="PS00367">
    <property type="entry name" value="BH4_AAA_HYDROXYL_1"/>
    <property type="match status" value="1"/>
</dbReference>
<feature type="domain" description="Biopterin-dependent aromatic amino acid hydroxylase family profile" evidence="14">
    <location>
        <begin position="1"/>
        <end position="303"/>
    </location>
</feature>
<evidence type="ECO:0000256" key="11">
    <source>
        <dbReference type="ARBA" id="ARBA00023232"/>
    </source>
</evidence>
<evidence type="ECO:0000256" key="8">
    <source>
        <dbReference type="ARBA" id="ARBA00023002"/>
    </source>
</evidence>
<dbReference type="Proteomes" id="UP000501891">
    <property type="component" value="Chromosome"/>
</dbReference>
<dbReference type="PROSITE" id="PS51410">
    <property type="entry name" value="BH4_AAA_HYDROXYL_2"/>
    <property type="match status" value="1"/>
</dbReference>
<dbReference type="InterPro" id="IPR019774">
    <property type="entry name" value="Aromatic-AA_hydroxylase_C"/>
</dbReference>
<accession>A0A858RAC3</accession>
<dbReference type="Gene3D" id="1.10.800.10">
    <property type="entry name" value="Aromatic amino acid hydroxylase"/>
    <property type="match status" value="1"/>
</dbReference>
<dbReference type="GO" id="GO:0006559">
    <property type="term" value="P:L-phenylalanine catabolic process"/>
    <property type="evidence" value="ECO:0007669"/>
    <property type="project" value="UniProtKB-UniPathway"/>
</dbReference>
<dbReference type="InterPro" id="IPR036329">
    <property type="entry name" value="Aro-AA_hydroxylase_C_sf"/>
</dbReference>
<name>A0A858RAC3_9PROT</name>
<dbReference type="PRINTS" id="PR00372">
    <property type="entry name" value="FYWHYDRXLASE"/>
</dbReference>
<dbReference type="UniPathway" id="UPA00139">
    <property type="reaction ID" value="UER00337"/>
</dbReference>
<evidence type="ECO:0000256" key="4">
    <source>
        <dbReference type="ARBA" id="ARBA00009712"/>
    </source>
</evidence>
<comment type="catalytic activity">
    <reaction evidence="1">
        <text>(6R)-L-erythro-5,6,7,8-tetrahydrobiopterin + L-phenylalanine + O2 = (4aS,6R)-4a-hydroxy-L-erythro-5,6,7,8-tetrahydrobiopterin + L-tyrosine</text>
        <dbReference type="Rhea" id="RHEA:20273"/>
        <dbReference type="ChEBI" id="CHEBI:15379"/>
        <dbReference type="ChEBI" id="CHEBI:15642"/>
        <dbReference type="ChEBI" id="CHEBI:58095"/>
        <dbReference type="ChEBI" id="CHEBI:58315"/>
        <dbReference type="ChEBI" id="CHEBI:59560"/>
        <dbReference type="EC" id="1.14.16.1"/>
    </reaction>
</comment>
<protein>
    <recommendedName>
        <fullName evidence="6">Phenylalanine-4-hydroxylase</fullName>
        <ecNumber evidence="5">1.14.16.1</ecNumber>
    </recommendedName>
    <alternativeName>
        <fullName evidence="12">Phe-4-monooxygenase</fullName>
    </alternativeName>
</protein>
<feature type="binding site" evidence="13">
    <location>
        <position position="188"/>
    </location>
    <ligand>
        <name>Fe cation</name>
        <dbReference type="ChEBI" id="CHEBI:24875"/>
    </ligand>
</feature>
<evidence type="ECO:0000259" key="14">
    <source>
        <dbReference type="PROSITE" id="PS51410"/>
    </source>
</evidence>
<feature type="binding site" evidence="13">
    <location>
        <position position="142"/>
    </location>
    <ligand>
        <name>Fe cation</name>
        <dbReference type="ChEBI" id="CHEBI:24875"/>
    </ligand>
</feature>
<dbReference type="PANTHER" id="PTHR11473">
    <property type="entry name" value="AROMATIC AMINO ACID HYDROXYLASE"/>
    <property type="match status" value="1"/>
</dbReference>
<keyword evidence="11" id="KW-0585">Phenylalanine catabolism</keyword>
<dbReference type="KEGG" id="acru:HHL28_15580"/>
<evidence type="ECO:0000256" key="12">
    <source>
        <dbReference type="ARBA" id="ARBA00029922"/>
    </source>
</evidence>